<accession>A0AAU7WEV7</accession>
<keyword evidence="3" id="KW-0328">Glycosyltransferase</keyword>
<gene>
    <name evidence="3" type="ORF">ABR335_13130</name>
</gene>
<feature type="domain" description="Glycosyltransferase 2-like" evidence="2">
    <location>
        <begin position="44"/>
        <end position="206"/>
    </location>
</feature>
<evidence type="ECO:0000259" key="2">
    <source>
        <dbReference type="Pfam" id="PF00535"/>
    </source>
</evidence>
<dbReference type="AlphaFoldDB" id="A0AAU7WEV7"/>
<dbReference type="CDD" id="cd00761">
    <property type="entry name" value="Glyco_tranf_GTA_type"/>
    <property type="match status" value="1"/>
</dbReference>
<dbReference type="EC" id="2.4.-.-" evidence="3"/>
<dbReference type="SUPFAM" id="SSF53448">
    <property type="entry name" value="Nucleotide-diphospho-sugar transferases"/>
    <property type="match status" value="1"/>
</dbReference>
<dbReference type="RefSeq" id="WP_157775932.1">
    <property type="nucleotide sequence ID" value="NZ_CP158453.1"/>
</dbReference>
<dbReference type="Gene3D" id="3.90.550.10">
    <property type="entry name" value="Spore Coat Polysaccharide Biosynthesis Protein SpsA, Chain A"/>
    <property type="match status" value="1"/>
</dbReference>
<dbReference type="InterPro" id="IPR001173">
    <property type="entry name" value="Glyco_trans_2-like"/>
</dbReference>
<sequence>MDEKQLLEKRKIFEKQNNIKYNWEGYFVKNKKYFLKTNVYPKVTVVTPVYNAEKNLRKTINSVIDQTIGFENIEYILVDDCSNDNSREILLEYSENYSNIVVVFLKKNTGTPAQPRNLGIKLSNADYITFLDADDWLDPNGIKVLYDILEQTGDDYIVGKTIEMNSKGIKIIGEHESCEERRSVSPFSIPHIFQHLGPRARMMRTKLLKENKIKYPEMRFAEDKQFFIDVLINCKAISTTTTPIYYLNRLDENNDSLTKKTDITEKMESNIAVINYVIKKRLDVEKEKMILNRLYEFDSITRLFNRHHFLKSKNKNIYFKIFGDVLKTTKKLRYDFSENFFKPINKVAYELFKEGRYDDIEKLFKWEKGEKVKDVLIRNQLPYVVSPLKDEKYKFIRVPMLAVFQKDYFEDNYYHLMFNVYGDYVDNVKDVLFVDKQNALYQKNYPIDIDENGTAHLMVSMEELKNLPTSSFTIYLRYNDYEKTNIRRINENKITYEGRNYSFYTTVNSNIALKIK</sequence>
<organism evidence="3">
    <name type="scientific">Heyndrickxia faecalis</name>
    <dbReference type="NCBI Taxonomy" id="2824910"/>
    <lineage>
        <taxon>Bacteria</taxon>
        <taxon>Bacillati</taxon>
        <taxon>Bacillota</taxon>
        <taxon>Bacilli</taxon>
        <taxon>Bacillales</taxon>
        <taxon>Bacillaceae</taxon>
        <taxon>Heyndrickxia</taxon>
    </lineage>
</organism>
<protein>
    <submittedName>
        <fullName evidence="3">Glycosyltransferase family 2 protein</fullName>
        <ecNumber evidence="3">2.4.-.-</ecNumber>
    </submittedName>
</protein>
<evidence type="ECO:0000256" key="1">
    <source>
        <dbReference type="ARBA" id="ARBA00006739"/>
    </source>
</evidence>
<comment type="similarity">
    <text evidence="1">Belongs to the glycosyltransferase 2 family.</text>
</comment>
<dbReference type="PANTHER" id="PTHR22916:SF3">
    <property type="entry name" value="UDP-GLCNAC:BETAGAL BETA-1,3-N-ACETYLGLUCOSAMINYLTRANSFERASE-LIKE PROTEIN 1"/>
    <property type="match status" value="1"/>
</dbReference>
<dbReference type="EMBL" id="CP158453">
    <property type="protein sequence ID" value="XBX97385.1"/>
    <property type="molecule type" value="Genomic_DNA"/>
</dbReference>
<dbReference type="Pfam" id="PF00535">
    <property type="entry name" value="Glycos_transf_2"/>
    <property type="match status" value="1"/>
</dbReference>
<dbReference type="GeneID" id="93260561"/>
<reference evidence="3" key="1">
    <citation type="submission" date="2024-06" db="EMBL/GenBank/DDBJ databases">
        <authorList>
            <person name="Huang C.H."/>
            <person name="Ting Y.S."/>
            <person name="Cheng Y.H."/>
        </authorList>
    </citation>
    <scope>NUCLEOTIDE SEQUENCE</scope>
    <source>
        <strain evidence="3">TCI803</strain>
    </source>
</reference>
<dbReference type="InterPro" id="IPR029044">
    <property type="entry name" value="Nucleotide-diphossugar_trans"/>
</dbReference>
<evidence type="ECO:0000313" key="3">
    <source>
        <dbReference type="EMBL" id="XBX97385.1"/>
    </source>
</evidence>
<dbReference type="PANTHER" id="PTHR22916">
    <property type="entry name" value="GLYCOSYLTRANSFERASE"/>
    <property type="match status" value="1"/>
</dbReference>
<name>A0AAU7WEV7_9BACI</name>
<dbReference type="GO" id="GO:0016758">
    <property type="term" value="F:hexosyltransferase activity"/>
    <property type="evidence" value="ECO:0007669"/>
    <property type="project" value="UniProtKB-ARBA"/>
</dbReference>
<keyword evidence="3" id="KW-0808">Transferase</keyword>
<proteinExistence type="inferred from homology"/>